<proteinExistence type="predicted"/>
<feature type="region of interest" description="Disordered" evidence="1">
    <location>
        <begin position="235"/>
        <end position="270"/>
    </location>
</feature>
<name>A0A0M9A3S4_9HYME</name>
<dbReference type="InterPro" id="IPR046341">
    <property type="entry name" value="SET_dom_sf"/>
</dbReference>
<dbReference type="EMBL" id="KQ435745">
    <property type="protein sequence ID" value="KOX76627.1"/>
    <property type="molecule type" value="Genomic_DNA"/>
</dbReference>
<accession>A0A0M9A3S4</accession>
<dbReference type="AlphaFoldDB" id="A0A0M9A3S4"/>
<evidence type="ECO:0000256" key="1">
    <source>
        <dbReference type="SAM" id="MobiDB-lite"/>
    </source>
</evidence>
<gene>
    <name evidence="2" type="ORF">WN51_11261</name>
</gene>
<dbReference type="Gene3D" id="2.170.270.10">
    <property type="entry name" value="SET domain"/>
    <property type="match status" value="1"/>
</dbReference>
<reference evidence="2 3" key="1">
    <citation type="submission" date="2015-07" db="EMBL/GenBank/DDBJ databases">
        <title>The genome of Melipona quadrifasciata.</title>
        <authorList>
            <person name="Pan H."/>
            <person name="Kapheim K."/>
        </authorList>
    </citation>
    <scope>NUCLEOTIDE SEQUENCE [LARGE SCALE GENOMIC DNA]</scope>
    <source>
        <strain evidence="2">0111107301</strain>
        <tissue evidence="2">Whole body</tissue>
    </source>
</reference>
<dbReference type="Proteomes" id="UP000053105">
    <property type="component" value="Unassembled WGS sequence"/>
</dbReference>
<feature type="compositionally biased region" description="Gly residues" evidence="1">
    <location>
        <begin position="245"/>
        <end position="254"/>
    </location>
</feature>
<dbReference type="OrthoDB" id="7614476at2759"/>
<feature type="region of interest" description="Disordered" evidence="1">
    <location>
        <begin position="366"/>
        <end position="400"/>
    </location>
</feature>
<feature type="compositionally biased region" description="Basic and acidic residues" evidence="1">
    <location>
        <begin position="313"/>
        <end position="351"/>
    </location>
</feature>
<dbReference type="STRING" id="166423.A0A0M9A3S4"/>
<evidence type="ECO:0000313" key="3">
    <source>
        <dbReference type="Proteomes" id="UP000053105"/>
    </source>
</evidence>
<keyword evidence="3" id="KW-1185">Reference proteome</keyword>
<organism evidence="2 3">
    <name type="scientific">Melipona quadrifasciata</name>
    <dbReference type="NCBI Taxonomy" id="166423"/>
    <lineage>
        <taxon>Eukaryota</taxon>
        <taxon>Metazoa</taxon>
        <taxon>Ecdysozoa</taxon>
        <taxon>Arthropoda</taxon>
        <taxon>Hexapoda</taxon>
        <taxon>Insecta</taxon>
        <taxon>Pterygota</taxon>
        <taxon>Neoptera</taxon>
        <taxon>Endopterygota</taxon>
        <taxon>Hymenoptera</taxon>
        <taxon>Apocrita</taxon>
        <taxon>Aculeata</taxon>
        <taxon>Apoidea</taxon>
        <taxon>Anthophila</taxon>
        <taxon>Apidae</taxon>
        <taxon>Melipona</taxon>
    </lineage>
</organism>
<protein>
    <submittedName>
        <fullName evidence="2">Uncharacterized protein</fullName>
    </submittedName>
</protein>
<feature type="region of interest" description="Disordered" evidence="1">
    <location>
        <begin position="288"/>
        <end position="351"/>
    </location>
</feature>
<evidence type="ECO:0000313" key="2">
    <source>
        <dbReference type="EMBL" id="KOX76627.1"/>
    </source>
</evidence>
<sequence length="451" mass="50744">MTMKLNTITQSPTNKLSDNVQITGNYQCLIETNGNETLNFVHIAIAQLNIARFTKEGFTESKEKWEGVGLMLRGRDARGSVGGLTTRLSHCTKELAIVTTVKHDPPSSIPTGILNRFTNLTFCKNLGPSTYIVDFTFARPPPPPPGYQLSKVPPIRAYHHHACRHSLAATDDTLAARNNRSRGDAILSLKRQKTNSKNKNHSKQILKIKHSKLSAYLFRLERHNWMSKAVYQRSSDEGESMSGTSAGGGTGGIGESQEMEENGSIRGGSNSASNLVYRDLKALHVTGAHDVSQDYNPQSRPAYQRGYSPAMDKQLRESYEKEHRPPSSRDKEISSWEYGEKTDGRKEYTRSRDVAYRSETYQDAVKQEQKEQSNREWVSPVPEVEVGGSAPGGPQVRARKDIPRGARFGPFLGKWASEPFNPRYAWEVSCIPYDTRRIFLFIRFRSQEENE</sequence>